<evidence type="ECO:0000259" key="2">
    <source>
        <dbReference type="PROSITE" id="PS51464"/>
    </source>
</evidence>
<dbReference type="AlphaFoldDB" id="A0A412G2V9"/>
<keyword evidence="4" id="KW-1185">Reference proteome</keyword>
<dbReference type="GO" id="GO:0004360">
    <property type="term" value="F:glutamine-fructose-6-phosphate transaminase (isomerizing) activity"/>
    <property type="evidence" value="ECO:0007669"/>
    <property type="project" value="TreeGrafter"/>
</dbReference>
<feature type="domain" description="SIS" evidence="2">
    <location>
        <begin position="29"/>
        <end position="177"/>
    </location>
</feature>
<comment type="caution">
    <text evidence="3">The sequence shown here is derived from an EMBL/GenBank/DDBJ whole genome shotgun (WGS) entry which is preliminary data.</text>
</comment>
<dbReference type="CDD" id="cd05008">
    <property type="entry name" value="SIS_GlmS_GlmD_1"/>
    <property type="match status" value="1"/>
</dbReference>
<dbReference type="InterPro" id="IPR001347">
    <property type="entry name" value="SIS_dom"/>
</dbReference>
<protein>
    <submittedName>
        <fullName evidence="3">SIS domain-containing protein</fullName>
    </submittedName>
</protein>
<evidence type="ECO:0000256" key="1">
    <source>
        <dbReference type="ARBA" id="ARBA00022737"/>
    </source>
</evidence>
<dbReference type="InterPro" id="IPR046348">
    <property type="entry name" value="SIS_dom_sf"/>
</dbReference>
<dbReference type="GO" id="GO:0006047">
    <property type="term" value="P:UDP-N-acetylglucosamine metabolic process"/>
    <property type="evidence" value="ECO:0007669"/>
    <property type="project" value="TreeGrafter"/>
</dbReference>
<dbReference type="SUPFAM" id="SSF53697">
    <property type="entry name" value="SIS domain"/>
    <property type="match status" value="1"/>
</dbReference>
<name>A0A412G2V9_9FIRM</name>
<accession>A0A412G2V9</accession>
<dbReference type="GO" id="GO:0097367">
    <property type="term" value="F:carbohydrate derivative binding"/>
    <property type="evidence" value="ECO:0007669"/>
    <property type="project" value="InterPro"/>
</dbReference>
<dbReference type="Proteomes" id="UP000284178">
    <property type="component" value="Unassembled WGS sequence"/>
</dbReference>
<dbReference type="InterPro" id="IPR035466">
    <property type="entry name" value="GlmS/AgaS_SIS"/>
</dbReference>
<gene>
    <name evidence="3" type="ORF">DWY25_06960</name>
</gene>
<dbReference type="GO" id="GO:0006487">
    <property type="term" value="P:protein N-linked glycosylation"/>
    <property type="evidence" value="ECO:0007669"/>
    <property type="project" value="TreeGrafter"/>
</dbReference>
<dbReference type="GO" id="GO:0006002">
    <property type="term" value="P:fructose 6-phosphate metabolic process"/>
    <property type="evidence" value="ECO:0007669"/>
    <property type="project" value="TreeGrafter"/>
</dbReference>
<evidence type="ECO:0000313" key="4">
    <source>
        <dbReference type="Proteomes" id="UP000284178"/>
    </source>
</evidence>
<sequence length="356" mass="39244">MVTMLEVINRIPAVCTDILNHREETFAVLTQTVKAHPEINQILLIGSGTSNTSAVTARGFIEKTSGLQTICVLPNELLYNCFAYNPNALYVFTSHSGTSTLTCMAAEKITKLGYLTAAVTDGEDSPIAKMVDVFINQRNGVEEYLMRTIGYCSSVLTQMLMGMAIGKARGVFTEDQETVYLDQAKAGIEHHPAIVKEAMAWFDRNQEKLMAAETFTIYGMDSLWGVALEGALKILEISKRRIGVGYEFDDGMHGPTMGYTPSNCVIVLHDGGREDVRAHQLTTFAKNELGYGYLIGENPIDASDLPISLTGGEFIFLELSPVVQILAYRLAVDYGIDLTDMSYHSETKYFNTHNEA</sequence>
<dbReference type="Gene3D" id="3.40.50.10490">
    <property type="entry name" value="Glucose-6-phosphate isomerase like protein, domain 1"/>
    <property type="match status" value="2"/>
</dbReference>
<dbReference type="GeneID" id="83015143"/>
<organism evidence="3 4">
    <name type="scientific">Holdemania filiformis</name>
    <dbReference type="NCBI Taxonomy" id="61171"/>
    <lineage>
        <taxon>Bacteria</taxon>
        <taxon>Bacillati</taxon>
        <taxon>Bacillota</taxon>
        <taxon>Erysipelotrichia</taxon>
        <taxon>Erysipelotrichales</taxon>
        <taxon>Erysipelotrichaceae</taxon>
        <taxon>Holdemania</taxon>
    </lineage>
</organism>
<evidence type="ECO:0000313" key="3">
    <source>
        <dbReference type="EMBL" id="RGR74822.1"/>
    </source>
</evidence>
<dbReference type="PROSITE" id="PS51464">
    <property type="entry name" value="SIS"/>
    <property type="match status" value="1"/>
</dbReference>
<dbReference type="RefSeq" id="WP_117894630.1">
    <property type="nucleotide sequence ID" value="NZ_CABJCV010000007.1"/>
</dbReference>
<dbReference type="PANTHER" id="PTHR10937">
    <property type="entry name" value="GLUCOSAMINE--FRUCTOSE-6-PHOSPHATE AMINOTRANSFERASE, ISOMERIZING"/>
    <property type="match status" value="1"/>
</dbReference>
<keyword evidence="1" id="KW-0677">Repeat</keyword>
<dbReference type="EMBL" id="QRUP01000007">
    <property type="protein sequence ID" value="RGR74822.1"/>
    <property type="molecule type" value="Genomic_DNA"/>
</dbReference>
<proteinExistence type="predicted"/>
<reference evidence="3 4" key="1">
    <citation type="submission" date="2018-08" db="EMBL/GenBank/DDBJ databases">
        <title>A genome reference for cultivated species of the human gut microbiota.</title>
        <authorList>
            <person name="Zou Y."/>
            <person name="Xue W."/>
            <person name="Luo G."/>
        </authorList>
    </citation>
    <scope>NUCLEOTIDE SEQUENCE [LARGE SCALE GENOMIC DNA]</scope>
    <source>
        <strain evidence="3 4">AF24-29</strain>
    </source>
</reference>
<dbReference type="PANTHER" id="PTHR10937:SF17">
    <property type="entry name" value="GLUCOSAMINE-FRUCTOSE-6-PHOSPHATE AMINOTRANSFERASE"/>
    <property type="match status" value="1"/>
</dbReference>
<dbReference type="Pfam" id="PF01380">
    <property type="entry name" value="SIS"/>
    <property type="match status" value="1"/>
</dbReference>